<reference evidence="1 2" key="1">
    <citation type="submission" date="2021-06" db="EMBL/GenBank/DDBJ databases">
        <title>Caerostris extrusa draft genome.</title>
        <authorList>
            <person name="Kono N."/>
            <person name="Arakawa K."/>
        </authorList>
    </citation>
    <scope>NUCLEOTIDE SEQUENCE [LARGE SCALE GENOMIC DNA]</scope>
</reference>
<evidence type="ECO:0000313" key="2">
    <source>
        <dbReference type="Proteomes" id="UP001054945"/>
    </source>
</evidence>
<keyword evidence="2" id="KW-1185">Reference proteome</keyword>
<dbReference type="Proteomes" id="UP001054945">
    <property type="component" value="Unassembled WGS sequence"/>
</dbReference>
<dbReference type="EMBL" id="BPLR01001802">
    <property type="protein sequence ID" value="GIX66541.1"/>
    <property type="molecule type" value="Genomic_DNA"/>
</dbReference>
<evidence type="ECO:0000313" key="1">
    <source>
        <dbReference type="EMBL" id="GIX66541.1"/>
    </source>
</evidence>
<protein>
    <submittedName>
        <fullName evidence="1">Uncharacterized protein</fullName>
    </submittedName>
</protein>
<organism evidence="1 2">
    <name type="scientific">Caerostris extrusa</name>
    <name type="common">Bark spider</name>
    <name type="synonym">Caerostris bankana</name>
    <dbReference type="NCBI Taxonomy" id="172846"/>
    <lineage>
        <taxon>Eukaryota</taxon>
        <taxon>Metazoa</taxon>
        <taxon>Ecdysozoa</taxon>
        <taxon>Arthropoda</taxon>
        <taxon>Chelicerata</taxon>
        <taxon>Arachnida</taxon>
        <taxon>Araneae</taxon>
        <taxon>Araneomorphae</taxon>
        <taxon>Entelegynae</taxon>
        <taxon>Araneoidea</taxon>
        <taxon>Araneidae</taxon>
        <taxon>Caerostris</taxon>
    </lineage>
</organism>
<comment type="caution">
    <text evidence="1">The sequence shown here is derived from an EMBL/GenBank/DDBJ whole genome shotgun (WGS) entry which is preliminary data.</text>
</comment>
<gene>
    <name evidence="1" type="ORF">CEXT_380431</name>
</gene>
<dbReference type="AlphaFoldDB" id="A0AAV4M253"/>
<accession>A0AAV4M253</accession>
<proteinExistence type="predicted"/>
<sequence length="133" mass="15194">MLCLEEETDCMSESFTRLKSMAPSVLSSENTLRFDSFNSDHHSREEAEKSCNIDSTPFIIEEDCCDDFGVNSWLLLHATPAITEALSMFGHKERDFGNCPLLLQRVKNLCVQLAHTSVELQQDVMERLRPPHF</sequence>
<name>A0AAV4M253_CAEEX</name>
<feature type="non-terminal residue" evidence="1">
    <location>
        <position position="133"/>
    </location>
</feature>